<protein>
    <submittedName>
        <fullName evidence="1">Uncharacterized protein</fullName>
    </submittedName>
</protein>
<evidence type="ECO:0000313" key="1">
    <source>
        <dbReference type="EMBL" id="KAJ8370207.1"/>
    </source>
</evidence>
<accession>A0A9Q1FZF8</accession>
<sequence>MILRCCSRSHLVGTAKAPGPGLGRWSGLCPIVMVTADCHQRVFRSSGIGLDFPCTHAERTYSSKSKGHACF</sequence>
<evidence type="ECO:0000313" key="2">
    <source>
        <dbReference type="Proteomes" id="UP001152622"/>
    </source>
</evidence>
<dbReference type="EMBL" id="JAINUF010000003">
    <property type="protein sequence ID" value="KAJ8370207.1"/>
    <property type="molecule type" value="Genomic_DNA"/>
</dbReference>
<dbReference type="Proteomes" id="UP001152622">
    <property type="component" value="Chromosome 3"/>
</dbReference>
<proteinExistence type="predicted"/>
<organism evidence="1 2">
    <name type="scientific">Synaphobranchus kaupii</name>
    <name type="common">Kaup's arrowtooth eel</name>
    <dbReference type="NCBI Taxonomy" id="118154"/>
    <lineage>
        <taxon>Eukaryota</taxon>
        <taxon>Metazoa</taxon>
        <taxon>Chordata</taxon>
        <taxon>Craniata</taxon>
        <taxon>Vertebrata</taxon>
        <taxon>Euteleostomi</taxon>
        <taxon>Actinopterygii</taxon>
        <taxon>Neopterygii</taxon>
        <taxon>Teleostei</taxon>
        <taxon>Anguilliformes</taxon>
        <taxon>Synaphobranchidae</taxon>
        <taxon>Synaphobranchus</taxon>
    </lineage>
</organism>
<name>A0A9Q1FZF8_SYNKA</name>
<reference evidence="1" key="1">
    <citation type="journal article" date="2023" name="Science">
        <title>Genome structures resolve the early diversification of teleost fishes.</title>
        <authorList>
            <person name="Parey E."/>
            <person name="Louis A."/>
            <person name="Montfort J."/>
            <person name="Bouchez O."/>
            <person name="Roques C."/>
            <person name="Iampietro C."/>
            <person name="Lluch J."/>
            <person name="Castinel A."/>
            <person name="Donnadieu C."/>
            <person name="Desvignes T."/>
            <person name="Floi Bucao C."/>
            <person name="Jouanno E."/>
            <person name="Wen M."/>
            <person name="Mejri S."/>
            <person name="Dirks R."/>
            <person name="Jansen H."/>
            <person name="Henkel C."/>
            <person name="Chen W.J."/>
            <person name="Zahm M."/>
            <person name="Cabau C."/>
            <person name="Klopp C."/>
            <person name="Thompson A.W."/>
            <person name="Robinson-Rechavi M."/>
            <person name="Braasch I."/>
            <person name="Lecointre G."/>
            <person name="Bobe J."/>
            <person name="Postlethwait J.H."/>
            <person name="Berthelot C."/>
            <person name="Roest Crollius H."/>
            <person name="Guiguen Y."/>
        </authorList>
    </citation>
    <scope>NUCLEOTIDE SEQUENCE</scope>
    <source>
        <strain evidence="1">WJC10195</strain>
    </source>
</reference>
<comment type="caution">
    <text evidence="1">The sequence shown here is derived from an EMBL/GenBank/DDBJ whole genome shotgun (WGS) entry which is preliminary data.</text>
</comment>
<keyword evidence="2" id="KW-1185">Reference proteome</keyword>
<gene>
    <name evidence="1" type="ORF">SKAU_G00102350</name>
</gene>
<dbReference type="AlphaFoldDB" id="A0A9Q1FZF8"/>